<keyword evidence="3" id="KW-1185">Reference proteome</keyword>
<feature type="compositionally biased region" description="Low complexity" evidence="1">
    <location>
        <begin position="106"/>
        <end position="118"/>
    </location>
</feature>
<feature type="region of interest" description="Disordered" evidence="1">
    <location>
        <begin position="1"/>
        <end position="39"/>
    </location>
</feature>
<protein>
    <submittedName>
        <fullName evidence="2">Uncharacterized protein</fullName>
    </submittedName>
</protein>
<reference evidence="2 3" key="1">
    <citation type="submission" date="2024-02" db="EMBL/GenBank/DDBJ databases">
        <title>High-quality chromosome-scale genome assembly of Pensacola bahiagrass (Paspalum notatum Flugge var. saurae).</title>
        <authorList>
            <person name="Vega J.M."/>
            <person name="Podio M."/>
            <person name="Orjuela J."/>
            <person name="Siena L.A."/>
            <person name="Pessino S.C."/>
            <person name="Combes M.C."/>
            <person name="Mariac C."/>
            <person name="Albertini E."/>
            <person name="Pupilli F."/>
            <person name="Ortiz J.P.A."/>
            <person name="Leblanc O."/>
        </authorList>
    </citation>
    <scope>NUCLEOTIDE SEQUENCE [LARGE SCALE GENOMIC DNA]</scope>
    <source>
        <strain evidence="2">R1</strain>
        <tissue evidence="2">Leaf</tissue>
    </source>
</reference>
<feature type="compositionally biased region" description="Polar residues" evidence="1">
    <location>
        <begin position="1"/>
        <end position="14"/>
    </location>
</feature>
<dbReference type="Proteomes" id="UP001341281">
    <property type="component" value="Chromosome 01"/>
</dbReference>
<evidence type="ECO:0000313" key="2">
    <source>
        <dbReference type="EMBL" id="WVZ50921.1"/>
    </source>
</evidence>
<evidence type="ECO:0000313" key="3">
    <source>
        <dbReference type="Proteomes" id="UP001341281"/>
    </source>
</evidence>
<organism evidence="2 3">
    <name type="scientific">Paspalum notatum var. saurae</name>
    <dbReference type="NCBI Taxonomy" id="547442"/>
    <lineage>
        <taxon>Eukaryota</taxon>
        <taxon>Viridiplantae</taxon>
        <taxon>Streptophyta</taxon>
        <taxon>Embryophyta</taxon>
        <taxon>Tracheophyta</taxon>
        <taxon>Spermatophyta</taxon>
        <taxon>Magnoliopsida</taxon>
        <taxon>Liliopsida</taxon>
        <taxon>Poales</taxon>
        <taxon>Poaceae</taxon>
        <taxon>PACMAD clade</taxon>
        <taxon>Panicoideae</taxon>
        <taxon>Andropogonodae</taxon>
        <taxon>Paspaleae</taxon>
        <taxon>Paspalinae</taxon>
        <taxon>Paspalum</taxon>
    </lineage>
</organism>
<name>A0AAQ3PJA1_PASNO</name>
<accession>A0AAQ3PJA1</accession>
<sequence>MGGSRQTTAATGGTSVPRKWIVGGSSANPNPNHGFGARSFTSFAESGAVRFLRENGDEGNEIQAPEMGRERVEPSNGSGEHHDAQGDGFKDMENQGGCSKDNDMLSSDLSRGSESDSSSSDDGDTDMQEVYAHEFAKLKALKRKIKKSLKTNPHHENVAMYSKDAFTRFSVKLYSSVLAALDEYQKLVISKYGFGFLLLFHKCIVPNKFAKWLARHVDCKLSQIIVNGNAVPLTPESVHLVLGLPIGGNAFPSISTSNVVKSKILSMFGKSSMPQVHFFANKLINKDPMSDEETFICFMLVALNSFLCPNSSLIPSSSYIGVFGDIEKVKDFNWSKLLLDWLLDKIKDFTRITKGSKTLCGCLYYLAVVYLDSIDFGKRQVLGGMPRIAVWKDDMIKTYSELDSTGPRQYGHRPLLCPTKTCYANVTETRNCASSPVVNSQFKLKLDECCGGQLPECLKNDIWKLINNFTETSRDCANLDVSSIGDVDDEIKSTISRILNQLRNVDSVVQILVLQVLELVYGFNKCVGNDEPIWVIGTKNTSAHEQQANTLAHEDYFTEGTINRRHSQNNLTRDGPSVTALEQMKARSELCRNYATETHIASLRDPRCTISDDEGSRPSKKYRSSTPTKRAGTSSDIIYLDNENSSVPDSVTPSVEQSMPRYCSQKFYSYYAWKDEESARHSVRNPLLDNLEVSSEGSQRITPRLTKSTNSLPRKHFSNDDNFTPTRDQHSAEVEIIGEKSMYSRILDITKKLDMAYNSNMIANETRSKNPDSDLPQGTAYTHVSPQAVNPYEGDCDARRQNSSSGGKLGHYGPRRMLKPTVIMGNSYENMRTSWNVSSSEYDNYEAICNLASSNFSNSKDEFHAHVRAMMVPSFAFHWNKYIKAEKPFDQFEILYPHMPKHGPDKMYDSGIYAMMALEYWTSPRTMLSTVFEPKDALKIRAKIANDLVFTPRNTGRKNLITSYHMQLE</sequence>
<gene>
    <name evidence="2" type="ORF">U9M48_002126</name>
</gene>
<evidence type="ECO:0000256" key="1">
    <source>
        <dbReference type="SAM" id="MobiDB-lite"/>
    </source>
</evidence>
<dbReference type="PANTHER" id="PTHR34835:SF60">
    <property type="entry name" value="OS10G0490300 PROTEIN"/>
    <property type="match status" value="1"/>
</dbReference>
<dbReference type="AlphaFoldDB" id="A0AAQ3PJA1"/>
<feature type="region of interest" description="Disordered" evidence="1">
    <location>
        <begin position="709"/>
        <end position="729"/>
    </location>
</feature>
<proteinExistence type="predicted"/>
<dbReference type="PANTHER" id="PTHR34835">
    <property type="entry name" value="OS07G0283600 PROTEIN-RELATED"/>
    <property type="match status" value="1"/>
</dbReference>
<feature type="compositionally biased region" description="Basic and acidic residues" evidence="1">
    <location>
        <begin position="67"/>
        <end position="93"/>
    </location>
</feature>
<feature type="region of interest" description="Disordered" evidence="1">
    <location>
        <begin position="606"/>
        <end position="635"/>
    </location>
</feature>
<feature type="compositionally biased region" description="Polar residues" evidence="1">
    <location>
        <begin position="624"/>
        <end position="635"/>
    </location>
</feature>
<dbReference type="EMBL" id="CP144745">
    <property type="protein sequence ID" value="WVZ50921.1"/>
    <property type="molecule type" value="Genomic_DNA"/>
</dbReference>
<feature type="region of interest" description="Disordered" evidence="1">
    <location>
        <begin position="51"/>
        <end position="125"/>
    </location>
</feature>